<dbReference type="SUPFAM" id="SSF53756">
    <property type="entry name" value="UDP-Glycosyltransferase/glycogen phosphorylase"/>
    <property type="match status" value="1"/>
</dbReference>
<evidence type="ECO:0000313" key="3">
    <source>
        <dbReference type="EMBL" id="KAK4426217.1"/>
    </source>
</evidence>
<proteinExistence type="inferred from homology"/>
<comment type="caution">
    <text evidence="3">The sequence shown here is derived from an EMBL/GenBank/DDBJ whole genome shotgun (WGS) entry which is preliminary data.</text>
</comment>
<evidence type="ECO:0000313" key="4">
    <source>
        <dbReference type="Proteomes" id="UP001293254"/>
    </source>
</evidence>
<dbReference type="Proteomes" id="UP001293254">
    <property type="component" value="Unassembled WGS sequence"/>
</dbReference>
<comment type="similarity">
    <text evidence="1">Belongs to the UDP-glycosyltransferase family.</text>
</comment>
<dbReference type="PANTHER" id="PTHR11926">
    <property type="entry name" value="GLUCOSYL/GLUCURONOSYL TRANSFERASES"/>
    <property type="match status" value="1"/>
</dbReference>
<evidence type="ECO:0000256" key="1">
    <source>
        <dbReference type="ARBA" id="ARBA00009995"/>
    </source>
</evidence>
<dbReference type="AlphaFoldDB" id="A0AAE1Y9Z1"/>
<dbReference type="PANTHER" id="PTHR11926:SF1555">
    <property type="entry name" value="UDP-GLYCOSYLTRANSFERASE 83A1-LIKE"/>
    <property type="match status" value="1"/>
</dbReference>
<feature type="domain" description="Glycosyltransferase N-terminal" evidence="2">
    <location>
        <begin position="6"/>
        <end position="62"/>
    </location>
</feature>
<name>A0AAE1Y9Z1_9LAMI</name>
<dbReference type="InterPro" id="IPR058980">
    <property type="entry name" value="Glyco_transf_N"/>
</dbReference>
<evidence type="ECO:0000259" key="2">
    <source>
        <dbReference type="Pfam" id="PF26168"/>
    </source>
</evidence>
<reference evidence="3" key="1">
    <citation type="submission" date="2020-06" db="EMBL/GenBank/DDBJ databases">
        <authorList>
            <person name="Li T."/>
            <person name="Hu X."/>
            <person name="Zhang T."/>
            <person name="Song X."/>
            <person name="Zhang H."/>
            <person name="Dai N."/>
            <person name="Sheng W."/>
            <person name="Hou X."/>
            <person name="Wei L."/>
        </authorList>
    </citation>
    <scope>NUCLEOTIDE SEQUENCE</scope>
    <source>
        <strain evidence="3">3651</strain>
        <tissue evidence="3">Leaf</tissue>
    </source>
</reference>
<dbReference type="GO" id="GO:0080044">
    <property type="term" value="F:quercetin 7-O-glucosyltransferase activity"/>
    <property type="evidence" value="ECO:0007669"/>
    <property type="project" value="TreeGrafter"/>
</dbReference>
<sequence>MGKPHVVMVPFPVQGHVIPMFELAHCLAKHGIRTTIVNTEMVHDRLLNSSSAALDDDRIRLVSVPDGLESEERRIPGKLMEAVCRVMPVKIEELIREIGRSSSAAAAEADEVSCIVYDQSIGRIQEIAEKMGIGSVAFLPAAAALLVLGFNIPKLIEDGIIDNQGIRFSYHF</sequence>
<protein>
    <submittedName>
        <fullName evidence="3">UDP-glycosyltransferase 83A1</fullName>
    </submittedName>
</protein>
<dbReference type="GO" id="GO:0080043">
    <property type="term" value="F:quercetin 3-O-glucosyltransferase activity"/>
    <property type="evidence" value="ECO:0007669"/>
    <property type="project" value="TreeGrafter"/>
</dbReference>
<gene>
    <name evidence="3" type="ORF">Salat_1390200</name>
</gene>
<organism evidence="3 4">
    <name type="scientific">Sesamum alatum</name>
    <dbReference type="NCBI Taxonomy" id="300844"/>
    <lineage>
        <taxon>Eukaryota</taxon>
        <taxon>Viridiplantae</taxon>
        <taxon>Streptophyta</taxon>
        <taxon>Embryophyta</taxon>
        <taxon>Tracheophyta</taxon>
        <taxon>Spermatophyta</taxon>
        <taxon>Magnoliopsida</taxon>
        <taxon>eudicotyledons</taxon>
        <taxon>Gunneridae</taxon>
        <taxon>Pentapetalae</taxon>
        <taxon>asterids</taxon>
        <taxon>lamiids</taxon>
        <taxon>Lamiales</taxon>
        <taxon>Pedaliaceae</taxon>
        <taxon>Sesamum</taxon>
    </lineage>
</organism>
<reference evidence="3" key="2">
    <citation type="journal article" date="2024" name="Plant">
        <title>Genomic evolution and insights into agronomic trait innovations of Sesamum species.</title>
        <authorList>
            <person name="Miao H."/>
            <person name="Wang L."/>
            <person name="Qu L."/>
            <person name="Liu H."/>
            <person name="Sun Y."/>
            <person name="Le M."/>
            <person name="Wang Q."/>
            <person name="Wei S."/>
            <person name="Zheng Y."/>
            <person name="Lin W."/>
            <person name="Duan Y."/>
            <person name="Cao H."/>
            <person name="Xiong S."/>
            <person name="Wang X."/>
            <person name="Wei L."/>
            <person name="Li C."/>
            <person name="Ma Q."/>
            <person name="Ju M."/>
            <person name="Zhao R."/>
            <person name="Li G."/>
            <person name="Mu C."/>
            <person name="Tian Q."/>
            <person name="Mei H."/>
            <person name="Zhang T."/>
            <person name="Gao T."/>
            <person name="Zhang H."/>
        </authorList>
    </citation>
    <scope>NUCLEOTIDE SEQUENCE</scope>
    <source>
        <strain evidence="3">3651</strain>
    </source>
</reference>
<keyword evidence="4" id="KW-1185">Reference proteome</keyword>
<accession>A0AAE1Y9Z1</accession>
<dbReference type="Gene3D" id="3.40.50.2000">
    <property type="entry name" value="Glycogen Phosphorylase B"/>
    <property type="match status" value="1"/>
</dbReference>
<dbReference type="Pfam" id="PF26168">
    <property type="entry name" value="Glyco_transf_N"/>
    <property type="match status" value="1"/>
</dbReference>
<dbReference type="EMBL" id="JACGWO010000005">
    <property type="protein sequence ID" value="KAK4426217.1"/>
    <property type="molecule type" value="Genomic_DNA"/>
</dbReference>